<protein>
    <submittedName>
        <fullName evidence="5">Tetratricopeptide (TPR) repeat protein</fullName>
    </submittedName>
</protein>
<dbReference type="Pfam" id="PF13181">
    <property type="entry name" value="TPR_8"/>
    <property type="match status" value="1"/>
</dbReference>
<dbReference type="Gene3D" id="1.25.40.10">
    <property type="entry name" value="Tetratricopeptide repeat domain"/>
    <property type="match status" value="10"/>
</dbReference>
<dbReference type="PROSITE" id="PS50005">
    <property type="entry name" value="TPR"/>
    <property type="match status" value="6"/>
</dbReference>
<evidence type="ECO:0000256" key="4">
    <source>
        <dbReference type="SAM" id="MobiDB-lite"/>
    </source>
</evidence>
<accession>A0A326UGI0</accession>
<keyword evidence="6" id="KW-1185">Reference proteome</keyword>
<keyword evidence="1" id="KW-0677">Repeat</keyword>
<feature type="region of interest" description="Disordered" evidence="4">
    <location>
        <begin position="195"/>
        <end position="234"/>
    </location>
</feature>
<evidence type="ECO:0000256" key="1">
    <source>
        <dbReference type="ARBA" id="ARBA00022737"/>
    </source>
</evidence>
<feature type="compositionally biased region" description="Pro residues" evidence="4">
    <location>
        <begin position="744"/>
        <end position="756"/>
    </location>
</feature>
<feature type="compositionally biased region" description="Low complexity" evidence="4">
    <location>
        <begin position="672"/>
        <end position="684"/>
    </location>
</feature>
<feature type="compositionally biased region" description="Pro residues" evidence="4">
    <location>
        <begin position="720"/>
        <end position="732"/>
    </location>
</feature>
<dbReference type="InterPro" id="IPR019734">
    <property type="entry name" value="TPR_rpt"/>
</dbReference>
<evidence type="ECO:0000313" key="6">
    <source>
        <dbReference type="Proteomes" id="UP000248806"/>
    </source>
</evidence>
<dbReference type="PANTHER" id="PTHR45586">
    <property type="entry name" value="TPR REPEAT-CONTAINING PROTEIN PA4667"/>
    <property type="match status" value="1"/>
</dbReference>
<feature type="repeat" description="TPR" evidence="3">
    <location>
        <begin position="1052"/>
        <end position="1085"/>
    </location>
</feature>
<feature type="compositionally biased region" description="Low complexity" evidence="4">
    <location>
        <begin position="577"/>
        <end position="592"/>
    </location>
</feature>
<evidence type="ECO:0000256" key="2">
    <source>
        <dbReference type="ARBA" id="ARBA00022803"/>
    </source>
</evidence>
<feature type="compositionally biased region" description="Low complexity" evidence="4">
    <location>
        <begin position="507"/>
        <end position="520"/>
    </location>
</feature>
<dbReference type="Pfam" id="PF13176">
    <property type="entry name" value="TPR_7"/>
    <property type="match status" value="1"/>
</dbReference>
<feature type="region of interest" description="Disordered" evidence="4">
    <location>
        <begin position="452"/>
        <end position="526"/>
    </location>
</feature>
<keyword evidence="2 3" id="KW-0802">TPR repeat</keyword>
<feature type="compositionally biased region" description="Pro residues" evidence="4">
    <location>
        <begin position="473"/>
        <end position="483"/>
    </location>
</feature>
<feature type="compositionally biased region" description="Pro residues" evidence="4">
    <location>
        <begin position="497"/>
        <end position="506"/>
    </location>
</feature>
<dbReference type="OrthoDB" id="2082605at2"/>
<feature type="repeat" description="TPR" evidence="3">
    <location>
        <begin position="964"/>
        <end position="997"/>
    </location>
</feature>
<feature type="compositionally biased region" description="Low complexity" evidence="4">
    <location>
        <begin position="733"/>
        <end position="743"/>
    </location>
</feature>
<feature type="compositionally biased region" description="Polar residues" evidence="4">
    <location>
        <begin position="219"/>
        <end position="234"/>
    </location>
</feature>
<dbReference type="Pfam" id="PF14559">
    <property type="entry name" value="TPR_19"/>
    <property type="match status" value="3"/>
</dbReference>
<feature type="repeat" description="TPR" evidence="3">
    <location>
        <begin position="1364"/>
        <end position="1397"/>
    </location>
</feature>
<evidence type="ECO:0000313" key="5">
    <source>
        <dbReference type="EMBL" id="PZW26606.1"/>
    </source>
</evidence>
<feature type="compositionally biased region" description="Low complexity" evidence="4">
    <location>
        <begin position="647"/>
        <end position="664"/>
    </location>
</feature>
<dbReference type="SUPFAM" id="SSF48452">
    <property type="entry name" value="TPR-like"/>
    <property type="match status" value="3"/>
</dbReference>
<feature type="region of interest" description="Disordered" evidence="4">
    <location>
        <begin position="564"/>
        <end position="807"/>
    </location>
</feature>
<dbReference type="RefSeq" id="WP_111324112.1">
    <property type="nucleotide sequence ID" value="NZ_BIFX01000001.1"/>
</dbReference>
<name>A0A326UGI0_THEHA</name>
<dbReference type="InterPro" id="IPR051012">
    <property type="entry name" value="CellSynth/LPSAsmb/PSIAsmb"/>
</dbReference>
<reference evidence="5 6" key="1">
    <citation type="submission" date="2018-06" db="EMBL/GenBank/DDBJ databases">
        <title>Genomic Encyclopedia of Archaeal and Bacterial Type Strains, Phase II (KMG-II): from individual species to whole genera.</title>
        <authorList>
            <person name="Goeker M."/>
        </authorList>
    </citation>
    <scope>NUCLEOTIDE SEQUENCE [LARGE SCALE GENOMIC DNA]</scope>
    <source>
        <strain evidence="5 6">ATCC BAA-1881</strain>
    </source>
</reference>
<feature type="compositionally biased region" description="Low complexity" evidence="4">
    <location>
        <begin position="757"/>
        <end position="783"/>
    </location>
</feature>
<proteinExistence type="predicted"/>
<dbReference type="Pfam" id="PF13432">
    <property type="entry name" value="TPR_16"/>
    <property type="match status" value="1"/>
</dbReference>
<feature type="repeat" description="TPR" evidence="3">
    <location>
        <begin position="42"/>
        <end position="75"/>
    </location>
</feature>
<comment type="caution">
    <text evidence="5">The sequence shown here is derived from an EMBL/GenBank/DDBJ whole genome shotgun (WGS) entry which is preliminary data.</text>
</comment>
<dbReference type="Proteomes" id="UP000248806">
    <property type="component" value="Unassembled WGS sequence"/>
</dbReference>
<dbReference type="InterPro" id="IPR011990">
    <property type="entry name" value="TPR-like_helical_dom_sf"/>
</dbReference>
<organism evidence="5 6">
    <name type="scientific">Thermosporothrix hazakensis</name>
    <dbReference type="NCBI Taxonomy" id="644383"/>
    <lineage>
        <taxon>Bacteria</taxon>
        <taxon>Bacillati</taxon>
        <taxon>Chloroflexota</taxon>
        <taxon>Ktedonobacteria</taxon>
        <taxon>Ktedonobacterales</taxon>
        <taxon>Thermosporotrichaceae</taxon>
        <taxon>Thermosporothrix</taxon>
    </lineage>
</organism>
<evidence type="ECO:0000256" key="3">
    <source>
        <dbReference type="PROSITE-ProRule" id="PRU00339"/>
    </source>
</evidence>
<feature type="repeat" description="TPR" evidence="3">
    <location>
        <begin position="1452"/>
        <end position="1485"/>
    </location>
</feature>
<gene>
    <name evidence="5" type="ORF">EI42_03758</name>
</gene>
<feature type="repeat" description="TPR" evidence="3">
    <location>
        <begin position="96"/>
        <end position="129"/>
    </location>
</feature>
<feature type="region of interest" description="Disordered" evidence="4">
    <location>
        <begin position="816"/>
        <end position="835"/>
    </location>
</feature>
<dbReference type="EMBL" id="QKUF01000014">
    <property type="protein sequence ID" value="PZW26606.1"/>
    <property type="molecule type" value="Genomic_DNA"/>
</dbReference>
<dbReference type="Pfam" id="PF13431">
    <property type="entry name" value="TPR_17"/>
    <property type="match status" value="1"/>
</dbReference>
<dbReference type="PANTHER" id="PTHR45586:SF1">
    <property type="entry name" value="LIPOPOLYSACCHARIDE ASSEMBLY PROTEIN B"/>
    <property type="match status" value="1"/>
</dbReference>
<dbReference type="SMART" id="SM00028">
    <property type="entry name" value="TPR"/>
    <property type="match status" value="16"/>
</dbReference>
<sequence>MPGNREVYSAAINAADRHRWDSQWMEALREYQRALAEFPEDATARSGLGFCYMQLKQWQQALNEYEYILRRDPSNIIALSKTAELYGILNRREDAYQAYLHLADLYSQAGQGARAEAAWLKAVQLSPGNPEPHERLASYYFEKKDIAAMMQQRLAAAQGYLYRNELELARQQCEEVLRADNSNVQARQLLAQIQQGSGPPLGTAWPDSVSSAGPPAHMPQTTNSPFSQTTNSDHSVANTVSSGNTSGGNTGIMGNMGSAGNYGGVNNMASSAALTGSGGMPRRRITASQVTEALKQAQIFQDQGRYNEAIDLCEQILESGFDRPDARYFLGWLYQEQQRWDDAIRQFQMLLNDPDYALSCYYALGQCYRARGDLRTATVHFDEAVDRVNLDALTVEEADQLVQLCQEAAEAHRLLGEQEQALTVYNALLGFLRSRGWNDKVAQVEFMLQQAQNAPAPARPVTPPVTQNGSPMQGPPSQMPPQQPMADAATMMFNAPPQAPMPPQQPQQPQQPAANQANNNVGELPDWLTGILNEGEQPQMAAPQQPPMSPPQASVAEQPTMMQPSIGDQMAPQQSVPSQPLQAPQPEQQAAPSWLTEDIPPAAPNSTRVLPQDQFGGDIFGQPMQQPTPPPGQQPAVQQPTPPPGQQPTVQPMQQPAAPQSMQQPTPPPGQQPAMQSIPQQPTMPQQPAPAQPAAQQSSFLFEQPTPPPGQQPAMQQPVAPQPQQPTPPPGQQPAVQPMQQPVAPQPQQPTPPPGQQPVMPQGFPFEQQPQQPTPGQQPVMPQSFPLEQQPQQPTPPPGQQPAVQPMQQPVVAQQPVMPAPAEKSPVVSQPLQAAPTPADQVSLLLPNTPQEPQLSTLAGMIAGTASPQPETKPAEDLLSQLAGSTNTVQVEDAITASTYNLPENVRGRVAQSMRDIQNYVNHGLLTPAMEECLRVIEMAPQYLDVHQVLCEIYVRQGKIEQAITKYAILVDTYIVNGRTEDAIATYRRILQLEPNNLTYRMRLINLLSSHGNKEDLLRERTLAAEAYLRLGYMDRALTELEQALQESPTSVPTRLNYALALQKLGRSQQAMAEYQRVLQVDPRNITALVRLHIMQITALGTARSNSLELLSRIRWQLRGEGQKNANAVVREYLQAVDIYPNNADVHYSLGQIYQQCGLFDKAVDSYSLSLRDSSVEVLARVASAHCLLQQGKPEPAIQHLEQALQAVRRSPVAIDPATWAARPREEGEEHKAPEVEISKLLADAYARTGRMEQRDALLRQLKQTRAAQDEVASTLAEISARQSDPETTLREYLELVNHYRSSRQGDNAIKVLNEMVRLAPQDPRAHEELAEIYINRGLLEEGIAELRLLADIYLRRNRSSDAALVLQRIASIYDEMGDNDEALANYCRAAELDPTSMDLMREVVGFCYRVGRSHEAARYQEAIARHYYETHQVKEAVAALQQLITIDRTNYDAYDMLGQTYQSVGEYEQASRVYRNLAKVNPGSTVARERLATLQELRSSSR</sequence>